<keyword evidence="2 6" id="KW-0812">Transmembrane</keyword>
<dbReference type="InterPro" id="IPR000626">
    <property type="entry name" value="Ubiquitin-like_dom"/>
</dbReference>
<dbReference type="GO" id="GO:0030968">
    <property type="term" value="P:endoplasmic reticulum unfolded protein response"/>
    <property type="evidence" value="ECO:0007669"/>
    <property type="project" value="TreeGrafter"/>
</dbReference>
<evidence type="ECO:0000256" key="5">
    <source>
        <dbReference type="SAM" id="MobiDB-lite"/>
    </source>
</evidence>
<sequence>MESSTAAATTGKVNEATTGGSSSLAEEVPALLTEEMAKVVVSNVYNGGSTVEMDMHITDTIGVLKNRLCESLAEKPAPSEQRLIYCGKICRDDQVCLREVLRDLESPQTFHLVLCKEKRQGEKEKKSQEQYSGRTNLPNTSLRNNNNYISRQEDGMNTSRQDQILLQAALDVRKTFVVNTTTQIIYEEALRNGGWTARLMDNASQNARFLSPLNNTIPQQDYSTTRQNVAVRNDLVRESRLAAHIQRVVRQFQSHPLVASFDIKLFIKLAVIVALLGHDSQPRRFIMLAIFAFIAYCIQTGVARLILNSIFGRDNLHFLHRGTNVFGDVQQDTAENTSAAFFFNLFLGHIPTSNSRPFGFFFELGIFFATFFISLAPPWRPRAAAPQEETSVGGNQRELHREHQD</sequence>
<dbReference type="EMBL" id="HBIJ01012587">
    <property type="protein sequence ID" value="CAE0367787.1"/>
    <property type="molecule type" value="Transcribed_RNA"/>
</dbReference>
<feature type="region of interest" description="Disordered" evidence="5">
    <location>
        <begin position="123"/>
        <end position="145"/>
    </location>
</feature>
<comment type="subcellular location">
    <subcellularLocation>
        <location evidence="1">Membrane</location>
    </subcellularLocation>
</comment>
<dbReference type="Gene3D" id="3.10.20.90">
    <property type="entry name" value="Phosphatidylinositol 3-kinase Catalytic Subunit, Chain A, domain 1"/>
    <property type="match status" value="1"/>
</dbReference>
<evidence type="ECO:0000259" key="7">
    <source>
        <dbReference type="PROSITE" id="PS50053"/>
    </source>
</evidence>
<dbReference type="SUPFAM" id="SSF54236">
    <property type="entry name" value="Ubiquitin-like"/>
    <property type="match status" value="1"/>
</dbReference>
<accession>A0A7S3JWW4</accession>
<dbReference type="InterPro" id="IPR039751">
    <property type="entry name" value="HERPUD1/2"/>
</dbReference>
<evidence type="ECO:0000256" key="3">
    <source>
        <dbReference type="ARBA" id="ARBA00022989"/>
    </source>
</evidence>
<feature type="domain" description="Ubiquitin-like" evidence="7">
    <location>
        <begin position="37"/>
        <end position="94"/>
    </location>
</feature>
<keyword evidence="3 6" id="KW-1133">Transmembrane helix</keyword>
<feature type="compositionally biased region" description="Low complexity" evidence="5">
    <location>
        <begin position="134"/>
        <end position="145"/>
    </location>
</feature>
<dbReference type="InterPro" id="IPR029071">
    <property type="entry name" value="Ubiquitin-like_domsf"/>
</dbReference>
<evidence type="ECO:0000256" key="2">
    <source>
        <dbReference type="ARBA" id="ARBA00022692"/>
    </source>
</evidence>
<feature type="region of interest" description="Disordered" evidence="5">
    <location>
        <begin position="1"/>
        <end position="23"/>
    </location>
</feature>
<dbReference type="AlphaFoldDB" id="A0A7S3JWW4"/>
<organism evidence="8">
    <name type="scientific">Aureoumbra lagunensis</name>
    <dbReference type="NCBI Taxonomy" id="44058"/>
    <lineage>
        <taxon>Eukaryota</taxon>
        <taxon>Sar</taxon>
        <taxon>Stramenopiles</taxon>
        <taxon>Ochrophyta</taxon>
        <taxon>Pelagophyceae</taxon>
        <taxon>Pelagomonadales</taxon>
        <taxon>Aureoumbra</taxon>
    </lineage>
</organism>
<feature type="region of interest" description="Disordered" evidence="5">
    <location>
        <begin position="384"/>
        <end position="405"/>
    </location>
</feature>
<feature type="transmembrane region" description="Helical" evidence="6">
    <location>
        <begin position="358"/>
        <end position="376"/>
    </location>
</feature>
<gene>
    <name evidence="8" type="ORF">ALAG00032_LOCUS8544</name>
</gene>
<feature type="transmembrane region" description="Helical" evidence="6">
    <location>
        <begin position="257"/>
        <end position="278"/>
    </location>
</feature>
<evidence type="ECO:0000256" key="6">
    <source>
        <dbReference type="SAM" id="Phobius"/>
    </source>
</evidence>
<dbReference type="Pfam" id="PF00240">
    <property type="entry name" value="ubiquitin"/>
    <property type="match status" value="1"/>
</dbReference>
<dbReference type="PROSITE" id="PS50053">
    <property type="entry name" value="UBIQUITIN_2"/>
    <property type="match status" value="1"/>
</dbReference>
<name>A0A7S3JWW4_9STRA</name>
<proteinExistence type="predicted"/>
<feature type="transmembrane region" description="Helical" evidence="6">
    <location>
        <begin position="285"/>
        <end position="307"/>
    </location>
</feature>
<reference evidence="8" key="1">
    <citation type="submission" date="2021-01" db="EMBL/GenBank/DDBJ databases">
        <authorList>
            <person name="Corre E."/>
            <person name="Pelletier E."/>
            <person name="Niang G."/>
            <person name="Scheremetjew M."/>
            <person name="Finn R."/>
            <person name="Kale V."/>
            <person name="Holt S."/>
            <person name="Cochrane G."/>
            <person name="Meng A."/>
            <person name="Brown T."/>
            <person name="Cohen L."/>
        </authorList>
    </citation>
    <scope>NUCLEOTIDE SEQUENCE</scope>
    <source>
        <strain evidence="8">CCMP1510</strain>
    </source>
</reference>
<evidence type="ECO:0000256" key="4">
    <source>
        <dbReference type="ARBA" id="ARBA00023136"/>
    </source>
</evidence>
<dbReference type="GO" id="GO:0016020">
    <property type="term" value="C:membrane"/>
    <property type="evidence" value="ECO:0007669"/>
    <property type="project" value="UniProtKB-SubCell"/>
</dbReference>
<protein>
    <recommendedName>
        <fullName evidence="7">Ubiquitin-like domain-containing protein</fullName>
    </recommendedName>
</protein>
<keyword evidence="4 6" id="KW-0472">Membrane</keyword>
<dbReference type="PANTHER" id="PTHR12943:SF27">
    <property type="entry name" value="HOMOCYSTEINE-INDUCED ENDOPLASMIC RETICULUM PROTEIN, ISOFORM A"/>
    <property type="match status" value="1"/>
</dbReference>
<evidence type="ECO:0000313" key="8">
    <source>
        <dbReference type="EMBL" id="CAE0367787.1"/>
    </source>
</evidence>
<dbReference type="PANTHER" id="PTHR12943">
    <property type="entry name" value="HOMOCYSTEINE-RESPONSIVE ENDOPLASMIC RETICULUM-RESIDENT UNIQUITIN-LIKE DOMAIN HERPUD PROTEIN FAMILY MEMBER"/>
    <property type="match status" value="1"/>
</dbReference>
<evidence type="ECO:0000256" key="1">
    <source>
        <dbReference type="ARBA" id="ARBA00004370"/>
    </source>
</evidence>